<proteinExistence type="predicted"/>
<organism evidence="1 2">
    <name type="scientific">Cellulophaga baltica 18</name>
    <dbReference type="NCBI Taxonomy" id="1348584"/>
    <lineage>
        <taxon>Bacteria</taxon>
        <taxon>Pseudomonadati</taxon>
        <taxon>Bacteroidota</taxon>
        <taxon>Flavobacteriia</taxon>
        <taxon>Flavobacteriales</taxon>
        <taxon>Flavobacteriaceae</taxon>
        <taxon>Cellulophaga</taxon>
    </lineage>
</organism>
<gene>
    <name evidence="1" type="ORF">M666_15065</name>
</gene>
<protein>
    <recommendedName>
        <fullName evidence="3">DUF4138 domain-containing protein</fullName>
    </recommendedName>
</protein>
<reference evidence="1 2" key="1">
    <citation type="journal article" date="2014" name="Environ. Microbiol.">
        <title>Contrasting genomic patterns and infection strategies of two co-existing Bacteroidetes podovirus genera.</title>
        <authorList>
            <person name="Holmfeldt K."/>
            <person name="Howard-Varona C."/>
            <person name="Solonenko N."/>
            <person name="Sullivan M.B."/>
        </authorList>
    </citation>
    <scope>NUCLEOTIDE SEQUENCE [LARGE SCALE GENOMIC DNA]</scope>
    <source>
        <strain evidence="1 2">18</strain>
    </source>
</reference>
<evidence type="ECO:0000313" key="1">
    <source>
        <dbReference type="EMBL" id="AIZ42776.1"/>
    </source>
</evidence>
<name>A0AAU8RHN5_9FLAO</name>
<dbReference type="Pfam" id="PF13595">
    <property type="entry name" value="DUF4138"/>
    <property type="match status" value="1"/>
</dbReference>
<dbReference type="KEGG" id="cbat:M666_15065"/>
<evidence type="ECO:0008006" key="3">
    <source>
        <dbReference type="Google" id="ProtNLM"/>
    </source>
</evidence>
<dbReference type="Proteomes" id="UP000030786">
    <property type="component" value="Chromosome"/>
</dbReference>
<dbReference type="AlphaFoldDB" id="A0AAU8RHN5"/>
<evidence type="ECO:0000313" key="2">
    <source>
        <dbReference type="Proteomes" id="UP000030786"/>
    </source>
</evidence>
<sequence>MVVLFLTLKRKVMIIKNLKHLFFLLLLSIQIGYAHSGEPITIALNESNIITLIFPAPILNVVEPSSDYMFSHEQQSNMGVLKASKTKHLSNLTITTNDGYIYSFVLDPSNDVTNFVYVLTVSNAVGRINVSPNTTVKPTPSVQTTDPKLQADNTIINTSPAISEPAPSVKPVLTTNNAGATQPTSQLVGVTTPEVTENTRPEDHSIIPVAIENQPVHDIDLYTSEPQTYYSIFCENIHIEKPTIKNVSRKVGVIELKLNDITLDKNEMYFSLQIINGSAKAYTIKDLKFFIKSKGAKKEFKIEPLYVYNFRNDLGVNSEVNAVYVLKNIRLSEKQQLFIVLEGLDHERFILLTPPNNVVNR</sequence>
<dbReference type="InterPro" id="IPR022298">
    <property type="entry name" value="Conjug_transposon_TraN"/>
</dbReference>
<dbReference type="EMBL" id="CP009976">
    <property type="protein sequence ID" value="AIZ42776.1"/>
    <property type="molecule type" value="Genomic_DNA"/>
</dbReference>
<accession>A0AAU8RHN5</accession>